<evidence type="ECO:0000313" key="6">
    <source>
        <dbReference type="Proteomes" id="UP000055136"/>
    </source>
</evidence>
<keyword evidence="6" id="KW-1185">Reference proteome</keyword>
<evidence type="ECO:0000259" key="4">
    <source>
        <dbReference type="PROSITE" id="PS50937"/>
    </source>
</evidence>
<dbReference type="Pfam" id="PF13411">
    <property type="entry name" value="MerR_1"/>
    <property type="match status" value="1"/>
</dbReference>
<evidence type="ECO:0000256" key="2">
    <source>
        <dbReference type="ARBA" id="ARBA00023125"/>
    </source>
</evidence>
<accession>A0A0S2THV5</accession>
<dbReference type="Gene3D" id="1.10.1660.10">
    <property type="match status" value="1"/>
</dbReference>
<dbReference type="STRING" id="1748243.Tel_03455"/>
<dbReference type="GO" id="GO:0003677">
    <property type="term" value="F:DNA binding"/>
    <property type="evidence" value="ECO:0007669"/>
    <property type="project" value="UniProtKB-KW"/>
</dbReference>
<dbReference type="SUPFAM" id="SSF46955">
    <property type="entry name" value="Putative DNA-binding domain"/>
    <property type="match status" value="1"/>
</dbReference>
<dbReference type="InterPro" id="IPR000551">
    <property type="entry name" value="MerR-type_HTH_dom"/>
</dbReference>
<name>A0A0S2THV5_9GAMM</name>
<dbReference type="EMBL" id="CP013099">
    <property type="protein sequence ID" value="ALP54722.1"/>
    <property type="molecule type" value="Genomic_DNA"/>
</dbReference>
<proteinExistence type="predicted"/>
<feature type="domain" description="HTH merR-type" evidence="4">
    <location>
        <begin position="1"/>
        <end position="69"/>
    </location>
</feature>
<dbReference type="SMART" id="SM00422">
    <property type="entry name" value="HTH_MERR"/>
    <property type="match status" value="1"/>
</dbReference>
<reference evidence="5" key="1">
    <citation type="submission" date="2015-10" db="EMBL/GenBank/DDBJ databases">
        <title>Description of Candidatus Tenderia electrophaga gen. nov, sp. nov., an Uncultivated Electroautotroph from a Biocathode Enrichment.</title>
        <authorList>
            <person name="Eddie B.J."/>
            <person name="Malanoski A.P."/>
            <person name="Wang Z."/>
            <person name="Hall R.J."/>
            <person name="Oh S.D."/>
            <person name="Heiner C."/>
            <person name="Lin B."/>
            <person name="Strycharz-Glaven S.M."/>
        </authorList>
    </citation>
    <scope>NUCLEOTIDE SEQUENCE [LARGE SCALE GENOMIC DNA]</scope>
    <source>
        <strain evidence="5">NRL1</strain>
    </source>
</reference>
<dbReference type="PRINTS" id="PR00040">
    <property type="entry name" value="HTHMERR"/>
</dbReference>
<dbReference type="InterPro" id="IPR009061">
    <property type="entry name" value="DNA-bd_dom_put_sf"/>
</dbReference>
<sequence>MKVGELARRSGVTAETVRHYTDKGLLRPERDSANGYQLYPEQDIGRVRFIRRAKQLGFTLSEIGRLLGYAERGTSPCPEVRDLVQARIVENRRRLQALTALQLRLEQALNVWRALPDKVPDGDSICHLIETVTEISDEGVDLGVTPRF</sequence>
<dbReference type="Proteomes" id="UP000055136">
    <property type="component" value="Chromosome"/>
</dbReference>
<dbReference type="PROSITE" id="PS50937">
    <property type="entry name" value="HTH_MERR_2"/>
    <property type="match status" value="1"/>
</dbReference>
<dbReference type="InterPro" id="IPR047057">
    <property type="entry name" value="MerR_fam"/>
</dbReference>
<evidence type="ECO:0000256" key="3">
    <source>
        <dbReference type="ARBA" id="ARBA00023163"/>
    </source>
</evidence>
<dbReference type="KEGG" id="tee:Tel_03455"/>
<organism evidence="5 6">
    <name type="scientific">Candidatus Tenderia electrophaga</name>
    <dbReference type="NCBI Taxonomy" id="1748243"/>
    <lineage>
        <taxon>Bacteria</taxon>
        <taxon>Pseudomonadati</taxon>
        <taxon>Pseudomonadota</taxon>
        <taxon>Gammaproteobacteria</taxon>
        <taxon>Candidatus Tenderiales</taxon>
        <taxon>Candidatus Tenderiaceae</taxon>
        <taxon>Candidatus Tenderia</taxon>
    </lineage>
</organism>
<keyword evidence="1" id="KW-0805">Transcription regulation</keyword>
<dbReference type="PANTHER" id="PTHR30204:SF94">
    <property type="entry name" value="HEAVY METAL-DEPENDENT TRANSCRIPTIONAL REGULATOR HI_0293-RELATED"/>
    <property type="match status" value="1"/>
</dbReference>
<protein>
    <submittedName>
        <fullName evidence="5">MerR family transcriptional regulator</fullName>
    </submittedName>
</protein>
<evidence type="ECO:0000313" key="5">
    <source>
        <dbReference type="EMBL" id="ALP54722.1"/>
    </source>
</evidence>
<evidence type="ECO:0000256" key="1">
    <source>
        <dbReference type="ARBA" id="ARBA00023015"/>
    </source>
</evidence>
<gene>
    <name evidence="5" type="ORF">Tel_03455</name>
</gene>
<keyword evidence="3" id="KW-0804">Transcription</keyword>
<dbReference type="AlphaFoldDB" id="A0A0S2THV5"/>
<keyword evidence="2" id="KW-0238">DNA-binding</keyword>
<dbReference type="PANTHER" id="PTHR30204">
    <property type="entry name" value="REDOX-CYCLING DRUG-SENSING TRANSCRIPTIONAL ACTIVATOR SOXR"/>
    <property type="match status" value="1"/>
</dbReference>
<dbReference type="GO" id="GO:0003700">
    <property type="term" value="F:DNA-binding transcription factor activity"/>
    <property type="evidence" value="ECO:0007669"/>
    <property type="project" value="InterPro"/>
</dbReference>